<organism evidence="1 2">
    <name type="scientific">Saitozyma podzolica</name>
    <dbReference type="NCBI Taxonomy" id="1890683"/>
    <lineage>
        <taxon>Eukaryota</taxon>
        <taxon>Fungi</taxon>
        <taxon>Dikarya</taxon>
        <taxon>Basidiomycota</taxon>
        <taxon>Agaricomycotina</taxon>
        <taxon>Tremellomycetes</taxon>
        <taxon>Tremellales</taxon>
        <taxon>Trimorphomycetaceae</taxon>
        <taxon>Saitozyma</taxon>
    </lineage>
</organism>
<keyword evidence="2" id="KW-1185">Reference proteome</keyword>
<proteinExistence type="predicted"/>
<dbReference type="EMBL" id="RSCD01000009">
    <property type="protein sequence ID" value="RSH90710.1"/>
    <property type="molecule type" value="Genomic_DNA"/>
</dbReference>
<evidence type="ECO:0000313" key="2">
    <source>
        <dbReference type="Proteomes" id="UP000279259"/>
    </source>
</evidence>
<gene>
    <name evidence="1" type="ORF">EHS25_009885</name>
</gene>
<dbReference type="PANTHER" id="PTHR31630:SF6">
    <property type="entry name" value="PHYTANOYL-COA DIOXYGENASE-RELATED"/>
    <property type="match status" value="1"/>
</dbReference>
<dbReference type="SUPFAM" id="SSF51197">
    <property type="entry name" value="Clavaminate synthase-like"/>
    <property type="match status" value="1"/>
</dbReference>
<dbReference type="OrthoDB" id="445007at2759"/>
<evidence type="ECO:0000313" key="1">
    <source>
        <dbReference type="EMBL" id="RSH90710.1"/>
    </source>
</evidence>
<accession>A0A427YI05</accession>
<dbReference type="PANTHER" id="PTHR31630">
    <property type="entry name" value="PHYTANOYL-COA DIOXYGENASE-RELATED-RELATED"/>
    <property type="match status" value="1"/>
</dbReference>
<reference evidence="1 2" key="1">
    <citation type="submission" date="2018-11" db="EMBL/GenBank/DDBJ databases">
        <title>Genome sequence of Saitozyma podzolica DSM 27192.</title>
        <authorList>
            <person name="Aliyu H."/>
            <person name="Gorte O."/>
            <person name="Ochsenreither K."/>
        </authorList>
    </citation>
    <scope>NUCLEOTIDE SEQUENCE [LARGE SCALE GENOMIC DNA]</scope>
    <source>
        <strain evidence="1 2">DSM 27192</strain>
    </source>
</reference>
<dbReference type="Proteomes" id="UP000279259">
    <property type="component" value="Unassembled WGS sequence"/>
</dbReference>
<name>A0A427YI05_9TREE</name>
<sequence length="303" mass="34611">MPVPTITRRSTPPPELPPFKFAARLDKPVFGDWRDELVTKGYAVVKAVPREKALEYREECFKWLESFPLGFDRSDLWDLRCEQGIIDAFAKIWGTDQLITSFDGGSIMLPNRTDVADGGKWEHMDQSLHRRGFYCCQGLVNLNDCGPEDGGLMVLEGSSKLVEEFFDIHGRESYNSWGHSTGTVGVMSHSRLHGFTDEQQEWFFERGCKTMHYNVRPSGDRDRVCTYITMAPASLLNDEDRALRIKCFEERTGTTHVPFAAIYSRSHEPVTRDGQPCPYDTGLPKIQPFETQRLLQLVGSERY</sequence>
<comment type="caution">
    <text evidence="1">The sequence shown here is derived from an EMBL/GenBank/DDBJ whole genome shotgun (WGS) entry which is preliminary data.</text>
</comment>
<dbReference type="AlphaFoldDB" id="A0A427YI05"/>
<protein>
    <submittedName>
        <fullName evidence="1">Uncharacterized protein</fullName>
    </submittedName>
</protein>